<name>A0A1I5G3H9_9PSEU</name>
<evidence type="ECO:0000259" key="1">
    <source>
        <dbReference type="PROSITE" id="PS50943"/>
    </source>
</evidence>
<dbReference type="RefSeq" id="WP_093156432.1">
    <property type="nucleotide sequence ID" value="NZ_FOUP01000012.1"/>
</dbReference>
<dbReference type="OrthoDB" id="4790304at2"/>
<dbReference type="SUPFAM" id="SSF47413">
    <property type="entry name" value="lambda repressor-like DNA-binding domains"/>
    <property type="match status" value="1"/>
</dbReference>
<dbReference type="GO" id="GO:0003677">
    <property type="term" value="F:DNA binding"/>
    <property type="evidence" value="ECO:0007669"/>
    <property type="project" value="InterPro"/>
</dbReference>
<dbReference type="PANTHER" id="PTHR35010:SF2">
    <property type="entry name" value="BLL4672 PROTEIN"/>
    <property type="match status" value="1"/>
</dbReference>
<dbReference type="Pfam" id="PF13560">
    <property type="entry name" value="HTH_31"/>
    <property type="match status" value="1"/>
</dbReference>
<dbReference type="InterPro" id="IPR041413">
    <property type="entry name" value="MLTR_LBD"/>
</dbReference>
<dbReference type="Pfam" id="PF17765">
    <property type="entry name" value="MLTR_LBD"/>
    <property type="match status" value="1"/>
</dbReference>
<dbReference type="CDD" id="cd00093">
    <property type="entry name" value="HTH_XRE"/>
    <property type="match status" value="1"/>
</dbReference>
<dbReference type="Proteomes" id="UP000270697">
    <property type="component" value="Unassembled WGS sequence"/>
</dbReference>
<dbReference type="InterPro" id="IPR001387">
    <property type="entry name" value="Cro/C1-type_HTH"/>
</dbReference>
<evidence type="ECO:0000313" key="5">
    <source>
        <dbReference type="Proteomes" id="UP000270697"/>
    </source>
</evidence>
<proteinExistence type="predicted"/>
<keyword evidence="5" id="KW-1185">Reference proteome</keyword>
<dbReference type="AlphaFoldDB" id="A0A1I5G3H9"/>
<accession>A0A1I5G3H9</accession>
<dbReference type="EMBL" id="RBXX01000002">
    <property type="protein sequence ID" value="RKT83944.1"/>
    <property type="molecule type" value="Genomic_DNA"/>
</dbReference>
<dbReference type="Gene3D" id="1.10.260.40">
    <property type="entry name" value="lambda repressor-like DNA-binding domains"/>
    <property type="match status" value="1"/>
</dbReference>
<evidence type="ECO:0000313" key="4">
    <source>
        <dbReference type="Proteomes" id="UP000199398"/>
    </source>
</evidence>
<dbReference type="EMBL" id="FOUP01000012">
    <property type="protein sequence ID" value="SFO30524.1"/>
    <property type="molecule type" value="Genomic_DNA"/>
</dbReference>
<dbReference type="Proteomes" id="UP000199398">
    <property type="component" value="Unassembled WGS sequence"/>
</dbReference>
<evidence type="ECO:0000313" key="3">
    <source>
        <dbReference type="EMBL" id="SFO30524.1"/>
    </source>
</evidence>
<reference evidence="3 4" key="1">
    <citation type="submission" date="2016-10" db="EMBL/GenBank/DDBJ databases">
        <authorList>
            <person name="de Groot N.N."/>
        </authorList>
    </citation>
    <scope>NUCLEOTIDE SEQUENCE [LARGE SCALE GENOMIC DNA]</scope>
    <source>
        <strain evidence="3 4">CPCC 201259</strain>
    </source>
</reference>
<protein>
    <submittedName>
        <fullName evidence="3">Helix-turn-helix domain-containing protein</fullName>
    </submittedName>
    <submittedName>
        <fullName evidence="2">Helix-turn-helix protein</fullName>
    </submittedName>
</protein>
<dbReference type="InterPro" id="IPR010982">
    <property type="entry name" value="Lambda_DNA-bd_dom_sf"/>
</dbReference>
<evidence type="ECO:0000313" key="2">
    <source>
        <dbReference type="EMBL" id="RKT83944.1"/>
    </source>
</evidence>
<dbReference type="STRING" id="455193.SAMN05421805_11282"/>
<dbReference type="PANTHER" id="PTHR35010">
    <property type="entry name" value="BLL4672 PROTEIN-RELATED"/>
    <property type="match status" value="1"/>
</dbReference>
<dbReference type="SMART" id="SM00530">
    <property type="entry name" value="HTH_XRE"/>
    <property type="match status" value="1"/>
</dbReference>
<dbReference type="PROSITE" id="PS50943">
    <property type="entry name" value="HTH_CROC1"/>
    <property type="match status" value="1"/>
</dbReference>
<reference evidence="2 5" key="2">
    <citation type="submission" date="2018-10" db="EMBL/GenBank/DDBJ databases">
        <title>Sequencing the genomes of 1000 actinobacteria strains.</title>
        <authorList>
            <person name="Klenk H.-P."/>
        </authorList>
    </citation>
    <scope>NUCLEOTIDE SEQUENCE [LARGE SCALE GENOMIC DNA]</scope>
    <source>
        <strain evidence="2 5">DSM 45119</strain>
    </source>
</reference>
<feature type="domain" description="HTH cro/C1-type" evidence="1">
    <location>
        <begin position="34"/>
        <end position="81"/>
    </location>
</feature>
<gene>
    <name evidence="2" type="ORF">ATL45_2239</name>
    <name evidence="3" type="ORF">SAMN05421805_11282</name>
</gene>
<organism evidence="3 4">
    <name type="scientific">Saccharopolyspora antimicrobica</name>
    <dbReference type="NCBI Taxonomy" id="455193"/>
    <lineage>
        <taxon>Bacteria</taxon>
        <taxon>Bacillati</taxon>
        <taxon>Actinomycetota</taxon>
        <taxon>Actinomycetes</taxon>
        <taxon>Pseudonocardiales</taxon>
        <taxon>Pseudonocardiaceae</taxon>
        <taxon>Saccharopolyspora</taxon>
    </lineage>
</organism>
<sequence length="282" mass="31045">MRENQFGDFLRARREAVQPADVGLPTGTRRRTPGLRRSELAMLAGISVEYLTRLEQGRDRHPSAEVLSALVGALQLSVSDREQLWVILGHNKPTALCPSVAEPPVQQVRPGVRAVLDRLEPSPALVINRIGDVLAHTAGYQRLAGPLGVLDGEPPNLPRYLFTDPRARDAHPDWPLLADAQANHLKLGSHEQDPHSMQLVAELSAVGSEFTDRFRRSPTPALRSGSERWVHPEVGELLLNFEIMDLADLDSQRLVVYVPGDDVTSLALDRLNGRHPGALRAV</sequence>
<dbReference type="Gene3D" id="3.30.450.180">
    <property type="match status" value="1"/>
</dbReference>